<dbReference type="Proteomes" id="UP000244937">
    <property type="component" value="Chromosome"/>
</dbReference>
<protein>
    <submittedName>
        <fullName evidence="1">Lycopene cyclase</fullName>
    </submittedName>
</protein>
<accession>A0A2S1SF82</accession>
<proteinExistence type="predicted"/>
<dbReference type="EMBL" id="CP029187">
    <property type="protein sequence ID" value="AWI25021.1"/>
    <property type="molecule type" value="Genomic_DNA"/>
</dbReference>
<dbReference type="OrthoDB" id="24355at2"/>
<gene>
    <name evidence="1" type="ORF">HYN49_03435</name>
</gene>
<evidence type="ECO:0000313" key="1">
    <source>
        <dbReference type="EMBL" id="AWI25021.1"/>
    </source>
</evidence>
<dbReference type="Pfam" id="PF05834">
    <property type="entry name" value="Lycopene_cycl"/>
    <property type="match status" value="1"/>
</dbReference>
<dbReference type="RefSeq" id="WP_108902816.1">
    <property type="nucleotide sequence ID" value="NZ_CP029187.1"/>
</dbReference>
<keyword evidence="2" id="KW-1185">Reference proteome</keyword>
<name>A0A2S1SF82_9FLAO</name>
<dbReference type="AlphaFoldDB" id="A0A2S1SF82"/>
<reference evidence="1 2" key="1">
    <citation type="submission" date="2018-05" db="EMBL/GenBank/DDBJ databases">
        <title>Genome sequencing of Flavobacterium sp. HYN0049.</title>
        <authorList>
            <person name="Yi H."/>
            <person name="Baek C."/>
        </authorList>
    </citation>
    <scope>NUCLEOTIDE SEQUENCE [LARGE SCALE GENOMIC DNA]</scope>
    <source>
        <strain evidence="1 2">HYN0049</strain>
    </source>
</reference>
<organism evidence="1 2">
    <name type="scientific">Flavobacterium pallidum</name>
    <dbReference type="NCBI Taxonomy" id="2172098"/>
    <lineage>
        <taxon>Bacteria</taxon>
        <taxon>Pseudomonadati</taxon>
        <taxon>Bacteroidota</taxon>
        <taxon>Flavobacteriia</taxon>
        <taxon>Flavobacteriales</taxon>
        <taxon>Flavobacteriaceae</taxon>
        <taxon>Flavobacterium</taxon>
    </lineage>
</organism>
<dbReference type="KEGG" id="fpal:HYN49_03435"/>
<evidence type="ECO:0000313" key="2">
    <source>
        <dbReference type="Proteomes" id="UP000244937"/>
    </source>
</evidence>
<sequence length="379" mass="43848">MKHYDYIFTGVGLAALMTVDQIIKSGKFAGKSILLLDENAKQTNDRTWCFWENGKGSWDKILTQKWKYVLFRNETFSRKLDLEPYEYKMVRGIDFYEKILKSISLQPNITFLNQKVIGYNKSAGKVVVKTDSANYSCQKLFNSIYDQIQVLEQKKYPLLQQHFIGWTIKTEIPVFDPNVATFMDFSVPQKGNTRFMYVLPVSNTEAIVEYTLFSKDLLPEAEYGEAISNYLSGLGIADYKILEKERGAIPMTSYKFWENNTKNIIHIGSAGGWTKASTGFTFKNAGKLSKQLVTFLQEKNNFRGFHQKSRFWFYDLLLLDILAGKNELGSKIFSAMFKKSKPALILRFLDGETTFWEDLKVIWQCPKGLFIKALLRRIF</sequence>